<evidence type="ECO:0000256" key="1">
    <source>
        <dbReference type="ARBA" id="ARBA00004123"/>
    </source>
</evidence>
<reference evidence="7" key="1">
    <citation type="journal article" date="2013" name="Genetics">
        <title>The draft genome and transcriptome of Panagrellus redivivus are shaped by the harsh demands of a free-living lifestyle.</title>
        <authorList>
            <person name="Srinivasan J."/>
            <person name="Dillman A.R."/>
            <person name="Macchietto M.G."/>
            <person name="Heikkinen L."/>
            <person name="Lakso M."/>
            <person name="Fracchia K.M."/>
            <person name="Antoshechkin I."/>
            <person name="Mortazavi A."/>
            <person name="Wong G."/>
            <person name="Sternberg P.W."/>
        </authorList>
    </citation>
    <scope>NUCLEOTIDE SEQUENCE [LARGE SCALE GENOMIC DNA]</scope>
    <source>
        <strain evidence="7">MT8872</strain>
    </source>
</reference>
<evidence type="ECO:0000256" key="5">
    <source>
        <dbReference type="ARBA" id="ARBA00023242"/>
    </source>
</evidence>
<accession>A0A7E4VMJ8</accession>
<dbReference type="GO" id="GO:0000481">
    <property type="term" value="P:maturation of 5S rRNA"/>
    <property type="evidence" value="ECO:0007669"/>
    <property type="project" value="TreeGrafter"/>
</dbReference>
<keyword evidence="3" id="KW-0507">mRNA processing</keyword>
<dbReference type="WBParaSite" id="Pan_g22683.t1">
    <property type="protein sequence ID" value="Pan_g22683.t1"/>
    <property type="gene ID" value="Pan_g22683"/>
</dbReference>
<comment type="similarity">
    <text evidence="2">Belongs to the SNU66/SART1 family.</text>
</comment>
<feature type="region of interest" description="Disordered" evidence="6">
    <location>
        <begin position="1"/>
        <end position="88"/>
    </location>
</feature>
<dbReference type="AlphaFoldDB" id="A0A7E4VMJ8"/>
<reference evidence="8" key="2">
    <citation type="submission" date="2020-10" db="UniProtKB">
        <authorList>
            <consortium name="WormBaseParasite"/>
        </authorList>
    </citation>
    <scope>IDENTIFICATION</scope>
</reference>
<dbReference type="PANTHER" id="PTHR14152:SF5">
    <property type="entry name" value="U4_U6.U5 TRI-SNRNP-ASSOCIATED PROTEIN 1"/>
    <property type="match status" value="1"/>
</dbReference>
<dbReference type="InterPro" id="IPR045347">
    <property type="entry name" value="HIND"/>
</dbReference>
<keyword evidence="7" id="KW-1185">Reference proteome</keyword>
<feature type="compositionally biased region" description="Basic and acidic residues" evidence="6">
    <location>
        <begin position="155"/>
        <end position="166"/>
    </location>
</feature>
<dbReference type="Pfam" id="PF19252">
    <property type="entry name" value="HIND"/>
    <property type="match status" value="1"/>
</dbReference>
<dbReference type="InterPro" id="IPR005011">
    <property type="entry name" value="SNU66/SART1"/>
</dbReference>
<evidence type="ECO:0000256" key="4">
    <source>
        <dbReference type="ARBA" id="ARBA00023187"/>
    </source>
</evidence>
<evidence type="ECO:0000256" key="2">
    <source>
        <dbReference type="ARBA" id="ARBA00006076"/>
    </source>
</evidence>
<dbReference type="Pfam" id="PF03343">
    <property type="entry name" value="SART-1"/>
    <property type="match status" value="1"/>
</dbReference>
<comment type="subcellular location">
    <subcellularLocation>
        <location evidence="1">Nucleus</location>
    </subcellularLocation>
</comment>
<evidence type="ECO:0000313" key="7">
    <source>
        <dbReference type="Proteomes" id="UP000492821"/>
    </source>
</evidence>
<name>A0A7E4VMJ8_PANRE</name>
<evidence type="ECO:0000256" key="6">
    <source>
        <dbReference type="SAM" id="MobiDB-lite"/>
    </source>
</evidence>
<evidence type="ECO:0000313" key="8">
    <source>
        <dbReference type="WBParaSite" id="Pan_g22683.t1"/>
    </source>
</evidence>
<keyword evidence="4" id="KW-0508">mRNA splicing</keyword>
<dbReference type="PANTHER" id="PTHR14152">
    <property type="entry name" value="SQUAMOUS CELL CARCINOMA ANTIGEN RECOGNISED BY CYTOTOXIC T LYMPHOCYTES"/>
    <property type="match status" value="1"/>
</dbReference>
<dbReference type="Proteomes" id="UP000492821">
    <property type="component" value="Unassembled WGS sequence"/>
</dbReference>
<feature type="compositionally biased region" description="Basic and acidic residues" evidence="6">
    <location>
        <begin position="23"/>
        <end position="45"/>
    </location>
</feature>
<evidence type="ECO:0000256" key="3">
    <source>
        <dbReference type="ARBA" id="ARBA00022664"/>
    </source>
</evidence>
<keyword evidence="5" id="KW-0539">Nucleus</keyword>
<protein>
    <submittedName>
        <fullName evidence="8">PAPA-1 domain-containing protein</fullName>
    </submittedName>
</protein>
<feature type="region of interest" description="Disordered" evidence="6">
    <location>
        <begin position="120"/>
        <end position="197"/>
    </location>
</feature>
<dbReference type="GO" id="GO:0045292">
    <property type="term" value="P:mRNA cis splicing, via spliceosome"/>
    <property type="evidence" value="ECO:0007669"/>
    <property type="project" value="TreeGrafter"/>
</dbReference>
<organism evidence="7 8">
    <name type="scientific">Panagrellus redivivus</name>
    <name type="common">Microworm</name>
    <dbReference type="NCBI Taxonomy" id="6233"/>
    <lineage>
        <taxon>Eukaryota</taxon>
        <taxon>Metazoa</taxon>
        <taxon>Ecdysozoa</taxon>
        <taxon>Nematoda</taxon>
        <taxon>Chromadorea</taxon>
        <taxon>Rhabditida</taxon>
        <taxon>Tylenchina</taxon>
        <taxon>Panagrolaimomorpha</taxon>
        <taxon>Panagrolaimoidea</taxon>
        <taxon>Panagrolaimidae</taxon>
        <taxon>Panagrellus</taxon>
    </lineage>
</organism>
<proteinExistence type="inferred from homology"/>
<dbReference type="GO" id="GO:0046540">
    <property type="term" value="C:U4/U6 x U5 tri-snRNP complex"/>
    <property type="evidence" value="ECO:0007669"/>
    <property type="project" value="InterPro"/>
</dbReference>
<sequence>MSKYAKKRKHDLDSDTTGGNESSPEKSSKRSRRREASGSPERDDGGGNVESMSIEETNALRAKLGMAPLVEEEAAPTMRESESGGAAEKVVTQDGIEFVHKAAVSVTQTKLSEKLKEKLETHAAKRKVQSKVLKSKGLADSSDEEEGGVESWIEAQRRKAEEKANEYDQLDGEIEQAAVKRPKRAPTAGKRPQRPSEYDALAGMTVGHSKTSFMTGQETILVLDDKNVLDDDGEEVLVNPTLM</sequence>